<reference evidence="4" key="1">
    <citation type="submission" date="2018-03" db="EMBL/GenBank/DDBJ databases">
        <authorList>
            <person name="Navarro De La Torre S."/>
        </authorList>
    </citation>
    <scope>NUCLEOTIDE SEQUENCE [LARGE SCALE GENOMIC DNA]</scope>
    <source>
        <strain evidence="4">EAod3</strain>
    </source>
</reference>
<dbReference type="AlphaFoldDB" id="A0A2R8CHR1"/>
<evidence type="ECO:0008006" key="5">
    <source>
        <dbReference type="Google" id="ProtNLM"/>
    </source>
</evidence>
<evidence type="ECO:0000259" key="2">
    <source>
        <dbReference type="Pfam" id="PF17409"/>
    </source>
</evidence>
<organism evidence="3 4">
    <name type="scientific">Kushneria phyllosphaerae</name>
    <dbReference type="NCBI Taxonomy" id="2100822"/>
    <lineage>
        <taxon>Bacteria</taxon>
        <taxon>Pseudomonadati</taxon>
        <taxon>Pseudomonadota</taxon>
        <taxon>Gammaproteobacteria</taxon>
        <taxon>Oceanospirillales</taxon>
        <taxon>Halomonadaceae</taxon>
        <taxon>Kushneria</taxon>
    </lineage>
</organism>
<dbReference type="OrthoDB" id="8537304at2"/>
<dbReference type="Proteomes" id="UP000244934">
    <property type="component" value="Unassembled WGS sequence"/>
</dbReference>
<accession>A0A2R8CHR1</accession>
<dbReference type="Pfam" id="PF17409">
    <property type="entry name" value="MoaF_C"/>
    <property type="match status" value="1"/>
</dbReference>
<feature type="domain" description="Molybdenum cofactor biosynthesis protein F N-terminal" evidence="1">
    <location>
        <begin position="9"/>
        <end position="111"/>
    </location>
</feature>
<feature type="domain" description="MoaF C-terminal" evidence="2">
    <location>
        <begin position="154"/>
        <end position="266"/>
    </location>
</feature>
<name>A0A2R8CHR1_9GAMM</name>
<keyword evidence="4" id="KW-1185">Reference proteome</keyword>
<sequence>MTTANSPTDWISVTGLEKGFETDSYALDHSVDLGGRTLELHDASGNVRRLDIEHDRLRVDDGEAVKARVTSLRQGVYLLDWLDERTRPTTSCTVVLDTLSDSYTQVTGTLPTFDVIKTGLYERALGGRALTDVKAEISHGTLNRPFSDGACPHALTDELIGVRNLYRYSPTEMYEHVYLNEHFYTWHCLKGVEKNLCDTDACHYYKITDDLYLFIWREKIVPTLGIVMIDEQNHRSDGKIFGVGDTEEAPLANFPVASFCNRLNKTEYPDER</sequence>
<protein>
    <recommendedName>
        <fullName evidence="5">Molybdenum cofactor biosynthesis protein F</fullName>
    </recommendedName>
</protein>
<dbReference type="InterPro" id="IPR024724">
    <property type="entry name" value="MoaF_N"/>
</dbReference>
<evidence type="ECO:0000313" key="4">
    <source>
        <dbReference type="Proteomes" id="UP000244934"/>
    </source>
</evidence>
<dbReference type="Gene3D" id="2.40.128.20">
    <property type="match status" value="1"/>
</dbReference>
<dbReference type="Pfam" id="PF10703">
    <property type="entry name" value="MoaF"/>
    <property type="match status" value="1"/>
</dbReference>
<evidence type="ECO:0000259" key="1">
    <source>
        <dbReference type="Pfam" id="PF10703"/>
    </source>
</evidence>
<dbReference type="InterPro" id="IPR035348">
    <property type="entry name" value="MoaF_C"/>
</dbReference>
<dbReference type="EMBL" id="ONZI01000001">
    <property type="protein sequence ID" value="SPJ32420.1"/>
    <property type="molecule type" value="Genomic_DNA"/>
</dbReference>
<dbReference type="RefSeq" id="WP_108841293.1">
    <property type="nucleotide sequence ID" value="NZ_ONZI01000001.1"/>
</dbReference>
<proteinExistence type="predicted"/>
<gene>
    <name evidence="3" type="ORF">KSP9073_00420</name>
</gene>
<evidence type="ECO:0000313" key="3">
    <source>
        <dbReference type="EMBL" id="SPJ32420.1"/>
    </source>
</evidence>
<dbReference type="InterPro" id="IPR012674">
    <property type="entry name" value="Calycin"/>
</dbReference>